<dbReference type="OrthoDB" id="7871856at2"/>
<sequence length="59" mass="6507">MRAAMAVGIAKGINTVANRGKDPASMTPAERAQAKKTQKNSRDMVKRARQAARITRRIR</sequence>
<dbReference type="Proteomes" id="UP000234882">
    <property type="component" value="Chromosome"/>
</dbReference>
<proteinExistence type="predicted"/>
<accession>A0A2K9MJF5</accession>
<name>A0A2K9MJF5_9RHOB</name>
<organism evidence="2 3">
    <name type="scientific">Paracoccus jeotgali</name>
    <dbReference type="NCBI Taxonomy" id="2065379"/>
    <lineage>
        <taxon>Bacteria</taxon>
        <taxon>Pseudomonadati</taxon>
        <taxon>Pseudomonadota</taxon>
        <taxon>Alphaproteobacteria</taxon>
        <taxon>Rhodobacterales</taxon>
        <taxon>Paracoccaceae</taxon>
        <taxon>Paracoccus</taxon>
    </lineage>
</organism>
<dbReference type="EMBL" id="CP025583">
    <property type="protein sequence ID" value="AUM75602.1"/>
    <property type="molecule type" value="Genomic_DNA"/>
</dbReference>
<reference evidence="3" key="1">
    <citation type="submission" date="2017-12" db="EMBL/GenBank/DDBJ databases">
        <title>Genomic analysis of Paracoccus sp. CBA4604.</title>
        <authorList>
            <person name="Roh S.W."/>
            <person name="Kim J.Y."/>
            <person name="Kim J.S."/>
        </authorList>
    </citation>
    <scope>NUCLEOTIDE SEQUENCE [LARGE SCALE GENOMIC DNA]</scope>
    <source>
        <strain evidence="3">CBA4604</strain>
    </source>
</reference>
<gene>
    <name evidence="2" type="ORF">CYR75_07720</name>
</gene>
<dbReference type="AlphaFoldDB" id="A0A2K9MJF5"/>
<evidence type="ECO:0000256" key="1">
    <source>
        <dbReference type="SAM" id="MobiDB-lite"/>
    </source>
</evidence>
<protein>
    <submittedName>
        <fullName evidence="2">Uncharacterized protein</fullName>
    </submittedName>
</protein>
<feature type="region of interest" description="Disordered" evidence="1">
    <location>
        <begin position="17"/>
        <end position="59"/>
    </location>
</feature>
<evidence type="ECO:0000313" key="2">
    <source>
        <dbReference type="EMBL" id="AUM75602.1"/>
    </source>
</evidence>
<feature type="compositionally biased region" description="Basic residues" evidence="1">
    <location>
        <begin position="47"/>
        <end position="59"/>
    </location>
</feature>
<keyword evidence="3" id="KW-1185">Reference proteome</keyword>
<dbReference type="KEGG" id="paru:CYR75_07720"/>
<evidence type="ECO:0000313" key="3">
    <source>
        <dbReference type="Proteomes" id="UP000234882"/>
    </source>
</evidence>